<evidence type="ECO:0000313" key="1">
    <source>
        <dbReference type="EMBL" id="GBO39811.1"/>
    </source>
</evidence>
<gene>
    <name evidence="1" type="ORF">AVEN_226880_1</name>
</gene>
<dbReference type="Proteomes" id="UP000499080">
    <property type="component" value="Unassembled WGS sequence"/>
</dbReference>
<name>A0A4Y2WRQ1_ARAVE</name>
<evidence type="ECO:0000313" key="2">
    <source>
        <dbReference type="Proteomes" id="UP000499080"/>
    </source>
</evidence>
<organism evidence="1 2">
    <name type="scientific">Araneus ventricosus</name>
    <name type="common">Orbweaver spider</name>
    <name type="synonym">Epeira ventricosa</name>
    <dbReference type="NCBI Taxonomy" id="182803"/>
    <lineage>
        <taxon>Eukaryota</taxon>
        <taxon>Metazoa</taxon>
        <taxon>Ecdysozoa</taxon>
        <taxon>Arthropoda</taxon>
        <taxon>Chelicerata</taxon>
        <taxon>Arachnida</taxon>
        <taxon>Araneae</taxon>
        <taxon>Araneomorphae</taxon>
        <taxon>Entelegynae</taxon>
        <taxon>Araneoidea</taxon>
        <taxon>Araneidae</taxon>
        <taxon>Araneus</taxon>
    </lineage>
</organism>
<reference evidence="1 2" key="1">
    <citation type="journal article" date="2019" name="Sci. Rep.">
        <title>Orb-weaving spider Araneus ventricosus genome elucidates the spidroin gene catalogue.</title>
        <authorList>
            <person name="Kono N."/>
            <person name="Nakamura H."/>
            <person name="Ohtoshi R."/>
            <person name="Moran D.A.P."/>
            <person name="Shinohara A."/>
            <person name="Yoshida Y."/>
            <person name="Fujiwara M."/>
            <person name="Mori M."/>
            <person name="Tomita M."/>
            <person name="Arakawa K."/>
        </authorList>
    </citation>
    <scope>NUCLEOTIDE SEQUENCE [LARGE SCALE GENOMIC DNA]</scope>
</reference>
<proteinExistence type="predicted"/>
<protein>
    <submittedName>
        <fullName evidence="1">Uncharacterized protein</fullName>
    </submittedName>
</protein>
<accession>A0A4Y2WRQ1</accession>
<comment type="caution">
    <text evidence="1">The sequence shown here is derived from an EMBL/GenBank/DDBJ whole genome shotgun (WGS) entry which is preliminary data.</text>
</comment>
<keyword evidence="2" id="KW-1185">Reference proteome</keyword>
<sequence length="75" mass="8829">MVRGFVGWLQHSEETSVNDRKVKGSGQRPQYSSYGSCRLRMRLRSVFDHPLFVWSNYDGNKSPTTDVERRFMDLE</sequence>
<dbReference type="AlphaFoldDB" id="A0A4Y2WRQ1"/>
<dbReference type="EMBL" id="BGPR01064911">
    <property type="protein sequence ID" value="GBO39811.1"/>
    <property type="molecule type" value="Genomic_DNA"/>
</dbReference>